<gene>
    <name evidence="3" type="ORF">PGT21_007644</name>
</gene>
<comment type="caution">
    <text evidence="3">The sequence shown here is derived from an EMBL/GenBank/DDBJ whole genome shotgun (WGS) entry which is preliminary data.</text>
</comment>
<name>A0A5B0NK19_PUCGR</name>
<dbReference type="OrthoDB" id="5593818at2759"/>
<feature type="compositionally biased region" description="Low complexity" evidence="2">
    <location>
        <begin position="21"/>
        <end position="38"/>
    </location>
</feature>
<dbReference type="PANTHER" id="PTHR31905:SF2">
    <property type="entry name" value="PROTEIN MIX23"/>
    <property type="match status" value="1"/>
</dbReference>
<reference evidence="3 4" key="1">
    <citation type="submission" date="2019-05" db="EMBL/GenBank/DDBJ databases">
        <title>Emergence of the Ug99 lineage of the wheat stem rust pathogen through somatic hybridization.</title>
        <authorList>
            <person name="Li F."/>
            <person name="Upadhyaya N.M."/>
            <person name="Sperschneider J."/>
            <person name="Matny O."/>
            <person name="Nguyen-Phuc H."/>
            <person name="Mago R."/>
            <person name="Raley C."/>
            <person name="Miller M.E."/>
            <person name="Silverstein K.A.T."/>
            <person name="Henningsen E."/>
            <person name="Hirsch C.D."/>
            <person name="Visser B."/>
            <person name="Pretorius Z.A."/>
            <person name="Steffenson B.J."/>
            <person name="Schwessinger B."/>
            <person name="Dodds P.N."/>
            <person name="Figueroa M."/>
        </authorList>
    </citation>
    <scope>NUCLEOTIDE SEQUENCE [LARGE SCALE GENOMIC DNA]</scope>
    <source>
        <strain evidence="3">21-0</strain>
    </source>
</reference>
<dbReference type="InterPro" id="IPR019171">
    <property type="entry name" value="MIX23"/>
</dbReference>
<dbReference type="Pfam" id="PF09774">
    <property type="entry name" value="MIX23"/>
    <property type="match status" value="1"/>
</dbReference>
<sequence length="266" mass="29890">MPPKRTTSIKPFKKTTMTAGDRSSSPPDISRPARSSPAWLGTEWLHAQLKTGPPTDPAPQQQQSIIERRPPSSSVCLDISEFRRLLQRYRKSDDSITLALNRSFLLLGSPSDHHPHQHNQSQPSTSQCAQFWKILTASWVSREDLIRSCIDVVDRSVSERSRAIKELSSSPGGRSKSEQVGRTSGAFEDDITRRHRPSTGEKKRAELEAEVYTAELKRRMIHDELAVESAIRNQALQKFRARCSPSIFPVPDTSPQVNLDPHPVPQ</sequence>
<feature type="compositionally biased region" description="Polar residues" evidence="2">
    <location>
        <begin position="58"/>
        <end position="72"/>
    </location>
</feature>
<dbReference type="PANTHER" id="PTHR31905">
    <property type="entry name" value="COILED-COIL DOMAIN-CONTAINING PROTEIN 58"/>
    <property type="match status" value="1"/>
</dbReference>
<dbReference type="Proteomes" id="UP000324748">
    <property type="component" value="Unassembled WGS sequence"/>
</dbReference>
<protein>
    <submittedName>
        <fullName evidence="3">Uncharacterized protein</fullName>
    </submittedName>
</protein>
<evidence type="ECO:0000256" key="1">
    <source>
        <dbReference type="ARBA" id="ARBA00024204"/>
    </source>
</evidence>
<keyword evidence="4" id="KW-1185">Reference proteome</keyword>
<dbReference type="GO" id="GO:0005758">
    <property type="term" value="C:mitochondrial intermembrane space"/>
    <property type="evidence" value="ECO:0007669"/>
    <property type="project" value="InterPro"/>
</dbReference>
<evidence type="ECO:0000313" key="3">
    <source>
        <dbReference type="EMBL" id="KAA1089123.1"/>
    </source>
</evidence>
<evidence type="ECO:0000256" key="2">
    <source>
        <dbReference type="SAM" id="MobiDB-lite"/>
    </source>
</evidence>
<dbReference type="EMBL" id="VSWC01000093">
    <property type="protein sequence ID" value="KAA1089123.1"/>
    <property type="molecule type" value="Genomic_DNA"/>
</dbReference>
<feature type="compositionally biased region" description="Polar residues" evidence="2">
    <location>
        <begin position="167"/>
        <end position="182"/>
    </location>
</feature>
<accession>A0A5B0NK19</accession>
<organism evidence="3 4">
    <name type="scientific">Puccinia graminis f. sp. tritici</name>
    <dbReference type="NCBI Taxonomy" id="56615"/>
    <lineage>
        <taxon>Eukaryota</taxon>
        <taxon>Fungi</taxon>
        <taxon>Dikarya</taxon>
        <taxon>Basidiomycota</taxon>
        <taxon>Pucciniomycotina</taxon>
        <taxon>Pucciniomycetes</taxon>
        <taxon>Pucciniales</taxon>
        <taxon>Pucciniaceae</taxon>
        <taxon>Puccinia</taxon>
    </lineage>
</organism>
<comment type="similarity">
    <text evidence="1">Belongs to the MIX23 family.</text>
</comment>
<feature type="region of interest" description="Disordered" evidence="2">
    <location>
        <begin position="247"/>
        <end position="266"/>
    </location>
</feature>
<proteinExistence type="inferred from homology"/>
<dbReference type="AlphaFoldDB" id="A0A5B0NK19"/>
<evidence type="ECO:0000313" key="4">
    <source>
        <dbReference type="Proteomes" id="UP000324748"/>
    </source>
</evidence>
<feature type="region of interest" description="Disordered" evidence="2">
    <location>
        <begin position="1"/>
        <end position="72"/>
    </location>
</feature>
<feature type="region of interest" description="Disordered" evidence="2">
    <location>
        <begin position="163"/>
        <end position="205"/>
    </location>
</feature>